<reference evidence="2 3" key="1">
    <citation type="submission" date="2016-10" db="EMBL/GenBank/DDBJ databases">
        <authorList>
            <person name="de Groot N.N."/>
        </authorList>
    </citation>
    <scope>NUCLEOTIDE SEQUENCE [LARGE SCALE GENOMIC DNA]</scope>
    <source>
        <strain evidence="2 3">RK1</strain>
    </source>
</reference>
<evidence type="ECO:0000313" key="3">
    <source>
        <dbReference type="Proteomes" id="UP000198670"/>
    </source>
</evidence>
<dbReference type="EMBL" id="FOQO01000001">
    <property type="protein sequence ID" value="SFH92008.1"/>
    <property type="molecule type" value="Genomic_DNA"/>
</dbReference>
<dbReference type="AlphaFoldDB" id="A0A1I3DZH7"/>
<gene>
    <name evidence="2" type="ORF">SAMN05444682_101698</name>
</gene>
<keyword evidence="3" id="KW-1185">Reference proteome</keyword>
<dbReference type="RefSeq" id="WP_143072832.1">
    <property type="nucleotide sequence ID" value="NZ_FOQO01000001.1"/>
</dbReference>
<proteinExistence type="predicted"/>
<name>A0A1I3DZH7_9SPHI</name>
<dbReference type="OrthoDB" id="711271at2"/>
<sequence length="199" mass="22102">MKKVKLMVAVLGCSLWSAQLLGQPARFTNQTEFGLLQGKGAFKQGGSFTLQTFNGIRLNEFAEVGGTVGLDAYPDITLVPLAFGWRGVIPAGNVSPFLAMDVGYAFDWLKKETEISWYSGGLMFNPSIGVRIRSKKTDRFLLAVGYKRQQYSHYEGRLLSGGFAVVPETERSALPPGFEFLQRDDYILQRLSIRVGVMF</sequence>
<evidence type="ECO:0000313" key="2">
    <source>
        <dbReference type="EMBL" id="SFH92008.1"/>
    </source>
</evidence>
<evidence type="ECO:0000256" key="1">
    <source>
        <dbReference type="SAM" id="SignalP"/>
    </source>
</evidence>
<evidence type="ECO:0008006" key="4">
    <source>
        <dbReference type="Google" id="ProtNLM"/>
    </source>
</evidence>
<keyword evidence="1" id="KW-0732">Signal</keyword>
<dbReference type="STRING" id="1477437.SAMN05444682_101698"/>
<feature type="chain" id="PRO_5011612532" description="Outer membrane protein beta-barrel domain-containing protein" evidence="1">
    <location>
        <begin position="23"/>
        <end position="199"/>
    </location>
</feature>
<accession>A0A1I3DZH7</accession>
<protein>
    <recommendedName>
        <fullName evidence="4">Outer membrane protein beta-barrel domain-containing protein</fullName>
    </recommendedName>
</protein>
<feature type="signal peptide" evidence="1">
    <location>
        <begin position="1"/>
        <end position="22"/>
    </location>
</feature>
<dbReference type="Proteomes" id="UP000198670">
    <property type="component" value="Unassembled WGS sequence"/>
</dbReference>
<organism evidence="2 3">
    <name type="scientific">Parapedobacter indicus</name>
    <dbReference type="NCBI Taxonomy" id="1477437"/>
    <lineage>
        <taxon>Bacteria</taxon>
        <taxon>Pseudomonadati</taxon>
        <taxon>Bacteroidota</taxon>
        <taxon>Sphingobacteriia</taxon>
        <taxon>Sphingobacteriales</taxon>
        <taxon>Sphingobacteriaceae</taxon>
        <taxon>Parapedobacter</taxon>
    </lineage>
</organism>